<organism evidence="2 3">
    <name type="scientific">Nesterenkonia sandarakina</name>
    <dbReference type="NCBI Taxonomy" id="272918"/>
    <lineage>
        <taxon>Bacteria</taxon>
        <taxon>Bacillati</taxon>
        <taxon>Actinomycetota</taxon>
        <taxon>Actinomycetes</taxon>
        <taxon>Micrococcales</taxon>
        <taxon>Micrococcaceae</taxon>
        <taxon>Nesterenkonia</taxon>
    </lineage>
</organism>
<dbReference type="InterPro" id="IPR002509">
    <property type="entry name" value="NODB_dom"/>
</dbReference>
<dbReference type="InterPro" id="IPR011330">
    <property type="entry name" value="Glyco_hydro/deAcase_b/a-brl"/>
</dbReference>
<name>A0A7Z0J485_9MICC</name>
<dbReference type="Proteomes" id="UP000560069">
    <property type="component" value="Unassembled WGS sequence"/>
</dbReference>
<evidence type="ECO:0000313" key="2">
    <source>
        <dbReference type="EMBL" id="NYJ18142.1"/>
    </source>
</evidence>
<dbReference type="Pfam" id="PF01522">
    <property type="entry name" value="Polysacc_deac_1"/>
    <property type="match status" value="1"/>
</dbReference>
<dbReference type="RefSeq" id="WP_343050699.1">
    <property type="nucleotide sequence ID" value="NZ_BAAALK010000003.1"/>
</dbReference>
<dbReference type="SUPFAM" id="SSF88713">
    <property type="entry name" value="Glycoside hydrolase/deacetylase"/>
    <property type="match status" value="1"/>
</dbReference>
<dbReference type="PANTHER" id="PTHR10587:SF134">
    <property type="entry name" value="SECRETED PROTEIN"/>
    <property type="match status" value="1"/>
</dbReference>
<dbReference type="EMBL" id="JACCFQ010000002">
    <property type="protein sequence ID" value="NYJ18142.1"/>
    <property type="molecule type" value="Genomic_DNA"/>
</dbReference>
<dbReference type="GO" id="GO:0005975">
    <property type="term" value="P:carbohydrate metabolic process"/>
    <property type="evidence" value="ECO:0007669"/>
    <property type="project" value="InterPro"/>
</dbReference>
<evidence type="ECO:0000313" key="3">
    <source>
        <dbReference type="Proteomes" id="UP000560069"/>
    </source>
</evidence>
<proteinExistence type="predicted"/>
<dbReference type="GO" id="GO:0016810">
    <property type="term" value="F:hydrolase activity, acting on carbon-nitrogen (but not peptide) bonds"/>
    <property type="evidence" value="ECO:0007669"/>
    <property type="project" value="InterPro"/>
</dbReference>
<dbReference type="PROSITE" id="PS51677">
    <property type="entry name" value="NODB"/>
    <property type="match status" value="1"/>
</dbReference>
<reference evidence="2 3" key="1">
    <citation type="submission" date="2020-07" db="EMBL/GenBank/DDBJ databases">
        <title>Sequencing the genomes of 1000 actinobacteria strains.</title>
        <authorList>
            <person name="Klenk H.-P."/>
        </authorList>
    </citation>
    <scope>NUCLEOTIDE SEQUENCE [LARGE SCALE GENOMIC DNA]</scope>
    <source>
        <strain evidence="2 3">DSM 15664</strain>
    </source>
</reference>
<dbReference type="AlphaFoldDB" id="A0A7Z0J485"/>
<accession>A0A7Z0J485</accession>
<evidence type="ECO:0000259" key="1">
    <source>
        <dbReference type="PROSITE" id="PS51677"/>
    </source>
</evidence>
<protein>
    <submittedName>
        <fullName evidence="2">Peptidoglycan/xylan/chitin deacetylase (PgdA/CDA1 family)</fullName>
    </submittedName>
</protein>
<dbReference type="PANTHER" id="PTHR10587">
    <property type="entry name" value="GLYCOSYL TRANSFERASE-RELATED"/>
    <property type="match status" value="1"/>
</dbReference>
<feature type="domain" description="NodB homology" evidence="1">
    <location>
        <begin position="35"/>
        <end position="235"/>
    </location>
</feature>
<keyword evidence="3" id="KW-1185">Reference proteome</keyword>
<sequence length="235" mass="25341">MASREEIIANYQNVAPGEFGPDIPGIKVALPPGSTVAAITLDACGGPNGSGLDRQILDTLRYFQIPATLFINQRWAQEHPETMGELVDDTLFDIENHGTKHLPLSVDGQAVYGIEGTRSVGEVYDEIMGNQEYLRSEYGVQCQFFRPGTAFLDETSAQICLDLGLTPAGFSLNLDNGATLPAESVEERVTHFAGGDIGLGHFNIPSSGTGTGLARALPQLMERDIEFATLRQATR</sequence>
<dbReference type="Gene3D" id="3.20.20.370">
    <property type="entry name" value="Glycoside hydrolase/deacetylase"/>
    <property type="match status" value="1"/>
</dbReference>
<gene>
    <name evidence="2" type="ORF">HNR11_002732</name>
</gene>
<dbReference type="InterPro" id="IPR050248">
    <property type="entry name" value="Polysacc_deacetylase_ArnD"/>
</dbReference>
<comment type="caution">
    <text evidence="2">The sequence shown here is derived from an EMBL/GenBank/DDBJ whole genome shotgun (WGS) entry which is preliminary data.</text>
</comment>